<keyword evidence="3" id="KW-1185">Reference proteome</keyword>
<dbReference type="Proteomes" id="UP000326924">
    <property type="component" value="Unassembled WGS sequence"/>
</dbReference>
<dbReference type="AlphaFoldDB" id="A0A5J5EH75"/>
<protein>
    <submittedName>
        <fullName evidence="1">Uncharacterized protein</fullName>
    </submittedName>
</protein>
<organism evidence="1 3">
    <name type="scientific">Sphaerosporella brunnea</name>
    <dbReference type="NCBI Taxonomy" id="1250544"/>
    <lineage>
        <taxon>Eukaryota</taxon>
        <taxon>Fungi</taxon>
        <taxon>Dikarya</taxon>
        <taxon>Ascomycota</taxon>
        <taxon>Pezizomycotina</taxon>
        <taxon>Pezizomycetes</taxon>
        <taxon>Pezizales</taxon>
        <taxon>Pyronemataceae</taxon>
        <taxon>Sphaerosporella</taxon>
    </lineage>
</organism>
<sequence length="264" mass="28177">MQDYWVKALDSGVAGLVGRDLPRMGVELNAIPAMSTESERMLSGSIHNDRSASFVRGDVIEGIECLKSGAPQALVYGPGSQIEKVGHSSGAWRALWAPACHAAHPAPVGTRISVQNAWSKRASIGKARLIQPGSDLAESRTARSIGSPGVTPPDQLCRREQTPWTGYHSMPCTASYWQNRKGAAEPAKTTVPIQDRARSQIAKLVAAPGWTRSMCAAQLYAALVRFARCPRPGGPLDSEAEFAGFGGITVSAADGRRRNWGLDS</sequence>
<reference evidence="1 3" key="1">
    <citation type="submission" date="2019-09" db="EMBL/GenBank/DDBJ databases">
        <title>Draft genome of the ectomycorrhizal ascomycete Sphaerosporella brunnea.</title>
        <authorList>
            <consortium name="DOE Joint Genome Institute"/>
            <person name="Benucci G.M."/>
            <person name="Marozzi G."/>
            <person name="Antonielli L."/>
            <person name="Sanchez S."/>
            <person name="Marco P."/>
            <person name="Wang X."/>
            <person name="Falini L.B."/>
            <person name="Barry K."/>
            <person name="Haridas S."/>
            <person name="Lipzen A."/>
            <person name="Labutti K."/>
            <person name="Grigoriev I.V."/>
            <person name="Murat C."/>
            <person name="Martin F."/>
            <person name="Albertini E."/>
            <person name="Donnini D."/>
            <person name="Bonito G."/>
        </authorList>
    </citation>
    <scope>NUCLEOTIDE SEQUENCE [LARGE SCALE GENOMIC DNA]</scope>
    <source>
        <strain evidence="1 3">Sb_GMNB300</strain>
    </source>
</reference>
<evidence type="ECO:0000313" key="3">
    <source>
        <dbReference type="Proteomes" id="UP000326924"/>
    </source>
</evidence>
<evidence type="ECO:0000313" key="1">
    <source>
        <dbReference type="EMBL" id="KAA8894631.1"/>
    </source>
</evidence>
<name>A0A5J5EH75_9PEZI</name>
<comment type="caution">
    <text evidence="1">The sequence shown here is derived from an EMBL/GenBank/DDBJ whole genome shotgun (WGS) entry which is preliminary data.</text>
</comment>
<gene>
    <name evidence="1" type="ORF">FN846DRAFT_894901</name>
    <name evidence="2" type="ORF">FN846DRAFT_894902</name>
</gene>
<dbReference type="OrthoDB" id="5152423at2759"/>
<dbReference type="EMBL" id="VXIS01000323">
    <property type="protein sequence ID" value="KAA8894632.1"/>
    <property type="molecule type" value="Genomic_DNA"/>
</dbReference>
<proteinExistence type="predicted"/>
<evidence type="ECO:0000313" key="2">
    <source>
        <dbReference type="EMBL" id="KAA8894632.1"/>
    </source>
</evidence>
<dbReference type="EMBL" id="VXIS01000323">
    <property type="protein sequence ID" value="KAA8894631.1"/>
    <property type="molecule type" value="Genomic_DNA"/>
</dbReference>
<dbReference type="InParanoid" id="A0A5J5EH75"/>
<accession>A0A5J5EH75</accession>